<dbReference type="EMBL" id="GBRH01158705">
    <property type="protein sequence ID" value="JAE39191.1"/>
    <property type="molecule type" value="Transcribed_RNA"/>
</dbReference>
<name>A0A0A9HWD2_ARUDO</name>
<organism evidence="1">
    <name type="scientific">Arundo donax</name>
    <name type="common">Giant reed</name>
    <name type="synonym">Donax arundinaceus</name>
    <dbReference type="NCBI Taxonomy" id="35708"/>
    <lineage>
        <taxon>Eukaryota</taxon>
        <taxon>Viridiplantae</taxon>
        <taxon>Streptophyta</taxon>
        <taxon>Embryophyta</taxon>
        <taxon>Tracheophyta</taxon>
        <taxon>Spermatophyta</taxon>
        <taxon>Magnoliopsida</taxon>
        <taxon>Liliopsida</taxon>
        <taxon>Poales</taxon>
        <taxon>Poaceae</taxon>
        <taxon>PACMAD clade</taxon>
        <taxon>Arundinoideae</taxon>
        <taxon>Arundineae</taxon>
        <taxon>Arundo</taxon>
    </lineage>
</organism>
<dbReference type="AlphaFoldDB" id="A0A0A9HWD2"/>
<proteinExistence type="predicted"/>
<accession>A0A0A9HWD2</accession>
<reference evidence="1" key="1">
    <citation type="submission" date="2014-09" db="EMBL/GenBank/DDBJ databases">
        <authorList>
            <person name="Magalhaes I.L.F."/>
            <person name="Oliveira U."/>
            <person name="Santos F.R."/>
            <person name="Vidigal T.H.D.A."/>
            <person name="Brescovit A.D."/>
            <person name="Santos A.J."/>
        </authorList>
    </citation>
    <scope>NUCLEOTIDE SEQUENCE</scope>
    <source>
        <tissue evidence="1">Shoot tissue taken approximately 20 cm above the soil surface</tissue>
    </source>
</reference>
<protein>
    <submittedName>
        <fullName evidence="1">Uncharacterized protein</fullName>
    </submittedName>
</protein>
<reference evidence="1" key="2">
    <citation type="journal article" date="2015" name="Data Brief">
        <title>Shoot transcriptome of the giant reed, Arundo donax.</title>
        <authorList>
            <person name="Barrero R.A."/>
            <person name="Guerrero F.D."/>
            <person name="Moolhuijzen P."/>
            <person name="Goolsby J.A."/>
            <person name="Tidwell J."/>
            <person name="Bellgard S.E."/>
            <person name="Bellgard M.I."/>
        </authorList>
    </citation>
    <scope>NUCLEOTIDE SEQUENCE</scope>
    <source>
        <tissue evidence="1">Shoot tissue taken approximately 20 cm above the soil surface</tissue>
    </source>
</reference>
<evidence type="ECO:0000313" key="1">
    <source>
        <dbReference type="EMBL" id="JAE39191.1"/>
    </source>
</evidence>
<sequence length="39" mass="4598">MWETFARKGQHRSFMANLWATISGRNLKAHIMHCQVLQV</sequence>